<gene>
    <name evidence="4" type="ORF">GCM10011390_25150</name>
</gene>
<accession>A0A916ZMS0</accession>
<keyword evidence="3" id="KW-0862">Zinc</keyword>
<dbReference type="CDD" id="cd03884">
    <property type="entry name" value="M20_bAS"/>
    <property type="match status" value="1"/>
</dbReference>
<evidence type="ECO:0000256" key="2">
    <source>
        <dbReference type="ARBA" id="ARBA00022801"/>
    </source>
</evidence>
<dbReference type="AlphaFoldDB" id="A0A916ZMS0"/>
<dbReference type="InterPro" id="IPR036264">
    <property type="entry name" value="Bact_exopeptidase_dim_dom"/>
</dbReference>
<dbReference type="Proteomes" id="UP000644699">
    <property type="component" value="Unassembled WGS sequence"/>
</dbReference>
<dbReference type="NCBIfam" id="TIGR01879">
    <property type="entry name" value="hydantase"/>
    <property type="match status" value="1"/>
</dbReference>
<protein>
    <submittedName>
        <fullName evidence="4">Zn-dependent hydrolase</fullName>
    </submittedName>
</protein>
<feature type="binding site" evidence="3">
    <location>
        <position position="164"/>
    </location>
    <ligand>
        <name>Zn(2+)</name>
        <dbReference type="ChEBI" id="CHEBI:29105"/>
        <label>1</label>
    </ligand>
</feature>
<feature type="binding site" evidence="3">
    <location>
        <position position="105"/>
    </location>
    <ligand>
        <name>Zn(2+)</name>
        <dbReference type="ChEBI" id="CHEBI:29105"/>
        <label>2</label>
    </ligand>
</feature>
<dbReference type="InterPro" id="IPR010158">
    <property type="entry name" value="Amidase_Cbmase"/>
</dbReference>
<name>A0A916ZMS0_9HYPH</name>
<dbReference type="SUPFAM" id="SSF53187">
    <property type="entry name" value="Zn-dependent exopeptidases"/>
    <property type="match status" value="1"/>
</dbReference>
<proteinExistence type="inferred from homology"/>
<feature type="binding site" evidence="3">
    <location>
        <position position="66"/>
    </location>
    <ligand>
        <name>Zn(2+)</name>
        <dbReference type="ChEBI" id="CHEBI:29105"/>
        <label>2</label>
    </ligand>
</feature>
<keyword evidence="5" id="KW-1185">Reference proteome</keyword>
<comment type="caution">
    <text evidence="4">The sequence shown here is derived from an EMBL/GenBank/DDBJ whole genome shotgun (WGS) entry which is preliminary data.</text>
</comment>
<dbReference type="SUPFAM" id="SSF55031">
    <property type="entry name" value="Bacterial exopeptidase dimerisation domain"/>
    <property type="match status" value="1"/>
</dbReference>
<dbReference type="GO" id="GO:0046872">
    <property type="term" value="F:metal ion binding"/>
    <property type="evidence" value="ECO:0007669"/>
    <property type="project" value="UniProtKB-KW"/>
</dbReference>
<feature type="binding site" evidence="3">
    <location>
        <position position="55"/>
    </location>
    <ligand>
        <name>Zn(2+)</name>
        <dbReference type="ChEBI" id="CHEBI:29105"/>
        <label>1</label>
    </ligand>
</feature>
<evidence type="ECO:0000313" key="5">
    <source>
        <dbReference type="Proteomes" id="UP000644699"/>
    </source>
</evidence>
<comment type="similarity">
    <text evidence="1">Belongs to the peptidase M20 family.</text>
</comment>
<evidence type="ECO:0000256" key="3">
    <source>
        <dbReference type="PIRSR" id="PIRSR001235-1"/>
    </source>
</evidence>
<dbReference type="Gene3D" id="3.30.70.360">
    <property type="match status" value="1"/>
</dbReference>
<feature type="binding site" evidence="3">
    <location>
        <position position="66"/>
    </location>
    <ligand>
        <name>Zn(2+)</name>
        <dbReference type="ChEBI" id="CHEBI:29105"/>
        <label>1</label>
    </ligand>
</feature>
<dbReference type="Pfam" id="PF01546">
    <property type="entry name" value="Peptidase_M20"/>
    <property type="match status" value="1"/>
</dbReference>
<evidence type="ECO:0000256" key="1">
    <source>
        <dbReference type="ARBA" id="ARBA00006153"/>
    </source>
</evidence>
<dbReference type="PIRSF" id="PIRSF001235">
    <property type="entry name" value="Amidase_carbamoylase"/>
    <property type="match status" value="1"/>
</dbReference>
<dbReference type="InterPro" id="IPR002933">
    <property type="entry name" value="Peptidase_M20"/>
</dbReference>
<keyword evidence="2 4" id="KW-0378">Hydrolase</keyword>
<organism evidence="4 5">
    <name type="scientific">Aureimonas endophytica</name>
    <dbReference type="NCBI Taxonomy" id="2027858"/>
    <lineage>
        <taxon>Bacteria</taxon>
        <taxon>Pseudomonadati</taxon>
        <taxon>Pseudomonadota</taxon>
        <taxon>Alphaproteobacteria</taxon>
        <taxon>Hyphomicrobiales</taxon>
        <taxon>Aurantimonadaceae</taxon>
        <taxon>Aureimonas</taxon>
    </lineage>
</organism>
<dbReference type="PANTHER" id="PTHR32494:SF5">
    <property type="entry name" value="ALLANTOATE AMIDOHYDROLASE"/>
    <property type="match status" value="1"/>
</dbReference>
<reference evidence="4" key="2">
    <citation type="submission" date="2020-09" db="EMBL/GenBank/DDBJ databases">
        <authorList>
            <person name="Sun Q."/>
            <person name="Zhou Y."/>
        </authorList>
    </citation>
    <scope>NUCLEOTIDE SEQUENCE</scope>
    <source>
        <strain evidence="4">CGMCC 1.15367</strain>
    </source>
</reference>
<dbReference type="EMBL" id="BMIQ01000003">
    <property type="protein sequence ID" value="GGE05105.1"/>
    <property type="molecule type" value="Genomic_DNA"/>
</dbReference>
<dbReference type="PANTHER" id="PTHR32494">
    <property type="entry name" value="ALLANTOATE DEIMINASE-RELATED"/>
    <property type="match status" value="1"/>
</dbReference>
<sequence length="396" mass="41389">MTRLTLSAEDGQARDWLGAWFESNGFTQKVDAIGNQFGFVGMGGPNAPVVMVGSHIDSQPNGGRFDGALGVISACEAIRAVREALKARGALSACEFAVVNWTNEEGARFQPSLLGSSVFTGAADLSWALERRDGNGVSVGEALGAIGYEGSDKVAVPGAYVELHIEGGPFLERESTRFGIFTRFWGATKYRLAFLGRQAHTGPTPMAERLDALLAGAHVVTGLKALAGAYGLDLHTSVGRLEVFPNSPNTVPSEAVLFIELRSGSAAVLAEAEEKLTAMIEAAAVEAGVAFEVRSIDRRVAAPMDAGLIALAERAASRQGVHARHLDTIGGHDAVSLAAVCPSIVLAVPSVGGVIHHPTELTRAEDHAFGTQVLADMLMALATEGLAALQPREEAA</sequence>
<dbReference type="Gene3D" id="3.40.630.10">
    <property type="entry name" value="Zn peptidases"/>
    <property type="match status" value="1"/>
</dbReference>
<dbReference type="NCBIfam" id="NF006772">
    <property type="entry name" value="PRK09290.2-1"/>
    <property type="match status" value="1"/>
</dbReference>
<keyword evidence="3" id="KW-0479">Metal-binding</keyword>
<feature type="binding site" evidence="3">
    <location>
        <position position="356"/>
    </location>
    <ligand>
        <name>Zn(2+)</name>
        <dbReference type="ChEBI" id="CHEBI:29105"/>
        <label>2</label>
    </ligand>
</feature>
<comment type="cofactor">
    <cofactor evidence="3">
        <name>Zn(2+)</name>
        <dbReference type="ChEBI" id="CHEBI:29105"/>
    </cofactor>
    <text evidence="3">Binds 2 Zn(2+) ions per subunit.</text>
</comment>
<dbReference type="GO" id="GO:0016813">
    <property type="term" value="F:hydrolase activity, acting on carbon-nitrogen (but not peptide) bonds, in linear amidines"/>
    <property type="evidence" value="ECO:0007669"/>
    <property type="project" value="InterPro"/>
</dbReference>
<evidence type="ECO:0000313" key="4">
    <source>
        <dbReference type="EMBL" id="GGE05105.1"/>
    </source>
</evidence>
<reference evidence="4" key="1">
    <citation type="journal article" date="2014" name="Int. J. Syst. Evol. Microbiol.">
        <title>Complete genome sequence of Corynebacterium casei LMG S-19264T (=DSM 44701T), isolated from a smear-ripened cheese.</title>
        <authorList>
            <consortium name="US DOE Joint Genome Institute (JGI-PGF)"/>
            <person name="Walter F."/>
            <person name="Albersmeier A."/>
            <person name="Kalinowski J."/>
            <person name="Ruckert C."/>
        </authorList>
    </citation>
    <scope>NUCLEOTIDE SEQUENCE</scope>
    <source>
        <strain evidence="4">CGMCC 1.15367</strain>
    </source>
</reference>